<keyword evidence="1" id="KW-0812">Transmembrane</keyword>
<sequence>MNLSIGDVKFLFYSFFMRAMTVSVHGIIYNLVIRFLGDKFQEALAKVKICG</sequence>
<dbReference type="EMBL" id="AEVN01000099">
    <property type="protein sequence ID" value="EFY04217.1"/>
    <property type="molecule type" value="Genomic_DNA"/>
</dbReference>
<evidence type="ECO:0000313" key="2">
    <source>
        <dbReference type="EMBL" id="EFY04217.1"/>
    </source>
</evidence>
<feature type="transmembrane region" description="Helical" evidence="1">
    <location>
        <begin position="12"/>
        <end position="32"/>
    </location>
</feature>
<protein>
    <submittedName>
        <fullName evidence="2">Uncharacterized protein</fullName>
    </submittedName>
</protein>
<evidence type="ECO:0000313" key="3">
    <source>
        <dbReference type="Proteomes" id="UP000004923"/>
    </source>
</evidence>
<proteinExistence type="predicted"/>
<organism evidence="2 3">
    <name type="scientific">Phascolarctobacterium succinatutens YIT 12067</name>
    <dbReference type="NCBI Taxonomy" id="626939"/>
    <lineage>
        <taxon>Bacteria</taxon>
        <taxon>Bacillati</taxon>
        <taxon>Bacillota</taxon>
        <taxon>Negativicutes</taxon>
        <taxon>Acidaminococcales</taxon>
        <taxon>Acidaminococcaceae</taxon>
        <taxon>Phascolarctobacterium</taxon>
    </lineage>
</organism>
<accession>E8LG12</accession>
<evidence type="ECO:0000256" key="1">
    <source>
        <dbReference type="SAM" id="Phobius"/>
    </source>
</evidence>
<comment type="caution">
    <text evidence="2">The sequence shown here is derived from an EMBL/GenBank/DDBJ whole genome shotgun (WGS) entry which is preliminary data.</text>
</comment>
<keyword evidence="1" id="KW-0472">Membrane</keyword>
<name>E8LG12_9FIRM</name>
<reference evidence="2 3" key="1">
    <citation type="submission" date="2011-01" db="EMBL/GenBank/DDBJ databases">
        <authorList>
            <person name="Weinstock G."/>
            <person name="Sodergren E."/>
            <person name="Clifton S."/>
            <person name="Fulton L."/>
            <person name="Fulton B."/>
            <person name="Courtney L."/>
            <person name="Fronick C."/>
            <person name="Harrison M."/>
            <person name="Strong C."/>
            <person name="Farmer C."/>
            <person name="Delahaunty K."/>
            <person name="Markovic C."/>
            <person name="Hall O."/>
            <person name="Minx P."/>
            <person name="Tomlinson C."/>
            <person name="Mitreva M."/>
            <person name="Hou S."/>
            <person name="Chen J."/>
            <person name="Wollam A."/>
            <person name="Pepin K.H."/>
            <person name="Johnson M."/>
            <person name="Bhonagiri V."/>
            <person name="Zhang X."/>
            <person name="Suruliraj S."/>
            <person name="Warren W."/>
            <person name="Chinwalla A."/>
            <person name="Mardis E.R."/>
            <person name="Wilson R.K."/>
        </authorList>
    </citation>
    <scope>NUCLEOTIDE SEQUENCE [LARGE SCALE GENOMIC DNA]</scope>
    <source>
        <strain evidence="2 3">YIT 12067</strain>
    </source>
</reference>
<dbReference type="Proteomes" id="UP000004923">
    <property type="component" value="Unassembled WGS sequence"/>
</dbReference>
<keyword evidence="3" id="KW-1185">Reference proteome</keyword>
<keyword evidence="1" id="KW-1133">Transmembrane helix</keyword>
<dbReference type="HOGENOM" id="CLU_3102009_0_0_9"/>
<gene>
    <name evidence="2" type="ORF">HMPREF9443_01809</name>
</gene>
<dbReference type="AlphaFoldDB" id="E8LG12"/>